<sequence length="124" mass="14079">MLKTREEVHNSILLQTVGHLENQGHTNIKADHIGYPYEQPTSISGYMPDITSFLNSVFQVTETETKESVGTQETANQWSAFSKATNGYSKKFVVNVPKTCLEDAKRFAQEKGIRVDGWLYDSRY</sequence>
<accession>A0A0G0S5J3</accession>
<organism evidence="1 2">
    <name type="scientific">Candidatus Woesebacteria bacterium GW2011_GWA1_39_8</name>
    <dbReference type="NCBI Taxonomy" id="1618552"/>
    <lineage>
        <taxon>Bacteria</taxon>
        <taxon>Candidatus Woeseibacteriota</taxon>
    </lineage>
</organism>
<evidence type="ECO:0000313" key="2">
    <source>
        <dbReference type="Proteomes" id="UP000034793"/>
    </source>
</evidence>
<gene>
    <name evidence="1" type="ORF">UT61_C0016G0006</name>
</gene>
<name>A0A0G0S5J3_9BACT</name>
<dbReference type="AlphaFoldDB" id="A0A0G0S5J3"/>
<protein>
    <submittedName>
        <fullName evidence="1">Uncharacterized protein</fullName>
    </submittedName>
</protein>
<proteinExistence type="predicted"/>
<dbReference type="Proteomes" id="UP000034793">
    <property type="component" value="Unassembled WGS sequence"/>
</dbReference>
<evidence type="ECO:0000313" key="1">
    <source>
        <dbReference type="EMBL" id="KKR29995.1"/>
    </source>
</evidence>
<reference evidence="1 2" key="1">
    <citation type="journal article" date="2015" name="Nature">
        <title>rRNA introns, odd ribosomes, and small enigmatic genomes across a large radiation of phyla.</title>
        <authorList>
            <person name="Brown C.T."/>
            <person name="Hug L.A."/>
            <person name="Thomas B.C."/>
            <person name="Sharon I."/>
            <person name="Castelle C.J."/>
            <person name="Singh A."/>
            <person name="Wilkins M.J."/>
            <person name="Williams K.H."/>
            <person name="Banfield J.F."/>
        </authorList>
    </citation>
    <scope>NUCLEOTIDE SEQUENCE [LARGE SCALE GENOMIC DNA]</scope>
</reference>
<comment type="caution">
    <text evidence="1">The sequence shown here is derived from an EMBL/GenBank/DDBJ whole genome shotgun (WGS) entry which is preliminary data.</text>
</comment>
<dbReference type="EMBL" id="LBXL01000016">
    <property type="protein sequence ID" value="KKR29995.1"/>
    <property type="molecule type" value="Genomic_DNA"/>
</dbReference>